<dbReference type="GO" id="GO:0005576">
    <property type="term" value="C:extracellular region"/>
    <property type="evidence" value="ECO:0007669"/>
    <property type="project" value="UniProtKB-SubCell"/>
</dbReference>
<evidence type="ECO:0000256" key="3">
    <source>
        <dbReference type="ARBA" id="ARBA00022525"/>
    </source>
</evidence>
<sequence>MMKLPLFAALIYIGRAAAVLEEVFAWKELDFDWPNDEFKNDLVKSGEYVAGNNLPLGVDRWKDKLFVTVPRWKSGVAASLNYIPLNSTDKSPKLVPYPDWKANILPKKGETPEENHIVSTFRLKVDSCDRLWVMETGLADILGEPSQISPPAIVIFDLKTDKVIRRYNLKGTDIKGDDSFFANIVVDVTKDTCDKAFAYVPDLGGYGLVVYSFADNNSWRIKHNYFYFDPLHGDLTVGGVNFQWTDGVFGLALGPPNENGFRTVYFHALASTNEFSVNTQVLRNESLATDPHSYELFKLEGNKGENTQSTASVFDEKTNVLFLTQIQKDGVACWNPRRKLEPANVGIAVHHQENLIFTNDIAIDSDRNLWILSDKMPAFVYKGLDPLEINYRILKIGVDEAINGTRCVA</sequence>
<comment type="similarity">
    <text evidence="2">Belongs to the major royal jelly protein family.</text>
</comment>
<feature type="signal peptide" evidence="5">
    <location>
        <begin position="1"/>
        <end position="18"/>
    </location>
</feature>
<keyword evidence="3" id="KW-0964">Secreted</keyword>
<dbReference type="CTD" id="34879"/>
<organism evidence="6">
    <name type="scientific">Leptinotarsa decemlineata</name>
    <name type="common">Colorado potato beetle</name>
    <name type="synonym">Doryphora decemlineata</name>
    <dbReference type="NCBI Taxonomy" id="7539"/>
    <lineage>
        <taxon>Eukaryota</taxon>
        <taxon>Metazoa</taxon>
        <taxon>Ecdysozoa</taxon>
        <taxon>Arthropoda</taxon>
        <taxon>Hexapoda</taxon>
        <taxon>Insecta</taxon>
        <taxon>Pterygota</taxon>
        <taxon>Neoptera</taxon>
        <taxon>Endopterygota</taxon>
        <taxon>Coleoptera</taxon>
        <taxon>Polyphaga</taxon>
        <taxon>Cucujiformia</taxon>
        <taxon>Chrysomeloidea</taxon>
        <taxon>Chrysomelidae</taxon>
        <taxon>Chrysomelinae</taxon>
        <taxon>Doryphorini</taxon>
        <taxon>Leptinotarsa</taxon>
    </lineage>
</organism>
<keyword evidence="4 5" id="KW-0732">Signal</keyword>
<evidence type="ECO:0000256" key="4">
    <source>
        <dbReference type="ARBA" id="ARBA00022729"/>
    </source>
</evidence>
<evidence type="ECO:0000256" key="5">
    <source>
        <dbReference type="SAM" id="SignalP"/>
    </source>
</evidence>
<feature type="chain" id="PRO_5012222738" evidence="5">
    <location>
        <begin position="19"/>
        <end position="409"/>
    </location>
</feature>
<dbReference type="EMBL" id="KY221856">
    <property type="protein sequence ID" value="ATB56354.1"/>
    <property type="molecule type" value="mRNA"/>
</dbReference>
<evidence type="ECO:0000313" key="6">
    <source>
        <dbReference type="EMBL" id="ATB56354.1"/>
    </source>
</evidence>
<dbReference type="FunFam" id="2.120.10.30:FF:000045">
    <property type="entry name" value="Blast:Protein yellow"/>
    <property type="match status" value="1"/>
</dbReference>
<name>A0A290GLF7_LEPDE</name>
<dbReference type="AlphaFoldDB" id="A0A290GLF7"/>
<dbReference type="KEGG" id="ldc:111504901"/>
<dbReference type="PRINTS" id="PR01366">
    <property type="entry name" value="ROYALJELLY"/>
</dbReference>
<dbReference type="InterPro" id="IPR011042">
    <property type="entry name" value="6-blade_b-propeller_TolB-like"/>
</dbReference>
<proteinExistence type="evidence at transcript level"/>
<dbReference type="PANTHER" id="PTHR10009">
    <property type="entry name" value="PROTEIN YELLOW-RELATED"/>
    <property type="match status" value="1"/>
</dbReference>
<evidence type="ECO:0000256" key="2">
    <source>
        <dbReference type="ARBA" id="ARBA00009127"/>
    </source>
</evidence>
<dbReference type="OrthoDB" id="7776143at2759"/>
<accession>A0A290GLF7</accession>
<dbReference type="Gene3D" id="2.120.10.30">
    <property type="entry name" value="TolB, C-terminal domain"/>
    <property type="match status" value="1"/>
</dbReference>
<protein>
    <submittedName>
        <fullName evidence="6">Yellow-c1</fullName>
    </submittedName>
</protein>
<dbReference type="PANTHER" id="PTHR10009:SF11">
    <property type="entry name" value="RH54244P"/>
    <property type="match status" value="1"/>
</dbReference>
<dbReference type="InterPro" id="IPR017996">
    <property type="entry name" value="MRJP/yellow-related"/>
</dbReference>
<comment type="subcellular location">
    <subcellularLocation>
        <location evidence="1">Secreted</location>
    </subcellularLocation>
</comment>
<evidence type="ECO:0000256" key="1">
    <source>
        <dbReference type="ARBA" id="ARBA00004613"/>
    </source>
</evidence>
<reference evidence="6" key="1">
    <citation type="submission" date="2016-11" db="EMBL/GenBank/DDBJ databases">
        <title>melanization related genes in Leptinotarsa decemlineata.</title>
        <authorList>
            <person name="Fu K."/>
        </authorList>
    </citation>
    <scope>NUCLEOTIDE SEQUENCE</scope>
</reference>
<dbReference type="Pfam" id="PF03022">
    <property type="entry name" value="MRJP"/>
    <property type="match status" value="1"/>
</dbReference>